<reference evidence="2" key="1">
    <citation type="submission" date="2020-03" db="EMBL/GenBank/DDBJ databases">
        <title>A transcriptome and proteome of the tick Rhipicephalus microplus shaped by the genetic composition of its hosts and developmental stage.</title>
        <authorList>
            <person name="Garcia G.R."/>
            <person name="Ribeiro J.M.C."/>
            <person name="Maruyama S.R."/>
            <person name="Gardinasse L.G."/>
            <person name="Nelson K."/>
            <person name="Ferreira B.R."/>
            <person name="Andrade T.G."/>
            <person name="Santos I.K.F.M."/>
        </authorList>
    </citation>
    <scope>NUCLEOTIDE SEQUENCE</scope>
    <source>
        <strain evidence="2">NSGR</strain>
        <tissue evidence="2">Salivary glands</tissue>
    </source>
</reference>
<evidence type="ECO:0000256" key="1">
    <source>
        <dbReference type="SAM" id="Phobius"/>
    </source>
</evidence>
<accession>A0A6G5AFA6</accession>
<sequence length="108" mass="13173">MFQHRIITHRKITFNYTTYTIMFLLFIYHHHLWCISHCFINYFFLLYIYFYATSQPKTLLCVLFSAIHCSMTYTVSIFPPSEISLLFIYRFQISMKDLFQLSLNIKVE</sequence>
<feature type="transmembrane region" description="Helical" evidence="1">
    <location>
        <begin position="12"/>
        <end position="28"/>
    </location>
</feature>
<dbReference type="EMBL" id="GIKN01007399">
    <property type="protein sequence ID" value="NIE49672.1"/>
    <property type="molecule type" value="Transcribed_RNA"/>
</dbReference>
<proteinExistence type="predicted"/>
<protein>
    <submittedName>
        <fullName evidence="2">Uncharacterized protein</fullName>
    </submittedName>
</protein>
<feature type="transmembrane region" description="Helical" evidence="1">
    <location>
        <begin position="59"/>
        <end position="78"/>
    </location>
</feature>
<evidence type="ECO:0000313" key="2">
    <source>
        <dbReference type="EMBL" id="NIE49672.1"/>
    </source>
</evidence>
<keyword evidence="1" id="KW-0472">Membrane</keyword>
<name>A0A6G5AFA6_RHIMP</name>
<feature type="transmembrane region" description="Helical" evidence="1">
    <location>
        <begin position="34"/>
        <end position="52"/>
    </location>
</feature>
<organism evidence="2">
    <name type="scientific">Rhipicephalus microplus</name>
    <name type="common">Cattle tick</name>
    <name type="synonym">Boophilus microplus</name>
    <dbReference type="NCBI Taxonomy" id="6941"/>
    <lineage>
        <taxon>Eukaryota</taxon>
        <taxon>Metazoa</taxon>
        <taxon>Ecdysozoa</taxon>
        <taxon>Arthropoda</taxon>
        <taxon>Chelicerata</taxon>
        <taxon>Arachnida</taxon>
        <taxon>Acari</taxon>
        <taxon>Parasitiformes</taxon>
        <taxon>Ixodida</taxon>
        <taxon>Ixodoidea</taxon>
        <taxon>Ixodidae</taxon>
        <taxon>Rhipicephalinae</taxon>
        <taxon>Rhipicephalus</taxon>
        <taxon>Boophilus</taxon>
    </lineage>
</organism>
<keyword evidence="1" id="KW-1133">Transmembrane helix</keyword>
<dbReference type="AlphaFoldDB" id="A0A6G5AFA6"/>
<keyword evidence="1" id="KW-0812">Transmembrane</keyword>